<dbReference type="Gene3D" id="2.30.42.10">
    <property type="match status" value="2"/>
</dbReference>
<dbReference type="Pfam" id="PF13365">
    <property type="entry name" value="Trypsin_2"/>
    <property type="match status" value="1"/>
</dbReference>
<evidence type="ECO:0000313" key="13">
    <source>
        <dbReference type="EMBL" id="SFN61255.1"/>
    </source>
</evidence>
<feature type="active site" description="Charge relay system" evidence="9">
    <location>
        <position position="108"/>
    </location>
</feature>
<dbReference type="AlphaFoldDB" id="A0A1I5AFT2"/>
<dbReference type="InterPro" id="IPR001940">
    <property type="entry name" value="Peptidase_S1C"/>
</dbReference>
<dbReference type="Proteomes" id="UP000183107">
    <property type="component" value="Unassembled WGS sequence"/>
</dbReference>
<dbReference type="Pfam" id="PF13180">
    <property type="entry name" value="PDZ_2"/>
    <property type="match status" value="1"/>
</dbReference>
<evidence type="ECO:0000313" key="14">
    <source>
        <dbReference type="Proteomes" id="UP000183107"/>
    </source>
</evidence>
<keyword evidence="6" id="KW-0574">Periplasm</keyword>
<dbReference type="GO" id="GO:0006508">
    <property type="term" value="P:proteolysis"/>
    <property type="evidence" value="ECO:0007669"/>
    <property type="project" value="UniProtKB-KW"/>
</dbReference>
<organism evidence="13 14">
    <name type="scientific">Nitrosospira briensis</name>
    <dbReference type="NCBI Taxonomy" id="35799"/>
    <lineage>
        <taxon>Bacteria</taxon>
        <taxon>Pseudomonadati</taxon>
        <taxon>Pseudomonadota</taxon>
        <taxon>Betaproteobacteria</taxon>
        <taxon>Nitrosomonadales</taxon>
        <taxon>Nitrosomonadaceae</taxon>
        <taxon>Nitrosospira</taxon>
    </lineage>
</organism>
<dbReference type="CDD" id="cd10839">
    <property type="entry name" value="cpPDZ1_DegP-like"/>
    <property type="match status" value="1"/>
</dbReference>
<feature type="chain" id="PRO_5038507539" evidence="11">
    <location>
        <begin position="27"/>
        <end position="456"/>
    </location>
</feature>
<dbReference type="InterPro" id="IPR001478">
    <property type="entry name" value="PDZ"/>
</dbReference>
<evidence type="ECO:0000256" key="4">
    <source>
        <dbReference type="ARBA" id="ARBA00022729"/>
    </source>
</evidence>
<feature type="binding site" evidence="10">
    <location>
        <position position="138"/>
    </location>
    <ligand>
        <name>substrate</name>
    </ligand>
</feature>
<feature type="binding site" evidence="10">
    <location>
        <begin position="210"/>
        <end position="212"/>
    </location>
    <ligand>
        <name>substrate</name>
    </ligand>
</feature>
<evidence type="ECO:0000259" key="12">
    <source>
        <dbReference type="PROSITE" id="PS50106"/>
    </source>
</evidence>
<keyword evidence="8" id="KW-0720">Serine protease</keyword>
<dbReference type="PROSITE" id="PS50106">
    <property type="entry name" value="PDZ"/>
    <property type="match status" value="2"/>
</dbReference>
<accession>A0A1I5AFT2</accession>
<dbReference type="NCBIfam" id="TIGR02037">
    <property type="entry name" value="degP_htrA_DO"/>
    <property type="match status" value="1"/>
</dbReference>
<name>A0A1I5AFT2_9PROT</name>
<dbReference type="GO" id="GO:0042597">
    <property type="term" value="C:periplasmic space"/>
    <property type="evidence" value="ECO:0007669"/>
    <property type="project" value="UniProtKB-SubCell"/>
</dbReference>
<evidence type="ECO:0000256" key="8">
    <source>
        <dbReference type="ARBA" id="ARBA00022825"/>
    </source>
</evidence>
<reference evidence="14" key="1">
    <citation type="submission" date="2016-10" db="EMBL/GenBank/DDBJ databases">
        <authorList>
            <person name="Varghese N."/>
        </authorList>
    </citation>
    <scope>NUCLEOTIDE SEQUENCE [LARGE SCALE GENOMIC DNA]</scope>
    <source>
        <strain evidence="14">Nsp8</strain>
    </source>
</reference>
<dbReference type="GO" id="GO:0004252">
    <property type="term" value="F:serine-type endopeptidase activity"/>
    <property type="evidence" value="ECO:0007669"/>
    <property type="project" value="InterPro"/>
</dbReference>
<keyword evidence="7" id="KW-0378">Hydrolase</keyword>
<feature type="binding site" evidence="10">
    <location>
        <begin position="228"/>
        <end position="232"/>
    </location>
    <ligand>
        <name>substrate</name>
    </ligand>
</feature>
<keyword evidence="4 11" id="KW-0732">Signal</keyword>
<feature type="binding site" evidence="10">
    <location>
        <position position="108"/>
    </location>
    <ligand>
        <name>substrate</name>
    </ligand>
</feature>
<comment type="subcellular location">
    <subcellularLocation>
        <location evidence="1">Periplasm</location>
    </subcellularLocation>
</comment>
<keyword evidence="5" id="KW-0677">Repeat</keyword>
<gene>
    <name evidence="13" type="ORF">SAMN05216386_1363</name>
</gene>
<dbReference type="SMART" id="SM00228">
    <property type="entry name" value="PDZ"/>
    <property type="match status" value="2"/>
</dbReference>
<feature type="signal peptide" evidence="11">
    <location>
        <begin position="1"/>
        <end position="26"/>
    </location>
</feature>
<feature type="active site" description="Charge relay system" evidence="9">
    <location>
        <position position="212"/>
    </location>
</feature>
<dbReference type="PRINTS" id="PR00834">
    <property type="entry name" value="PROTEASES2C"/>
</dbReference>
<dbReference type="SUPFAM" id="SSF50494">
    <property type="entry name" value="Trypsin-like serine proteases"/>
    <property type="match status" value="1"/>
</dbReference>
<dbReference type="InterPro" id="IPR011782">
    <property type="entry name" value="Pept_S1C_Do"/>
</dbReference>
<sequence length="456" mass="48494">MKTSFRFISLRTLFIGLLAVALPAYSTVPVSDGKNGLPTLAPMLKDVTPTVVNISVHTRAAIEENPLFRDPFFRHFFNLPDQAARPERSVGSGVIVDAGQGFVITNYHVIKDAQQVIVTLKDRRQFQAKLVGTDPGTDIALLKIDAKNLQALRLGDSDLLNVGDFVVAIGNPFGLGQTVTSGIVSALGRSGIDIEGYEDFIQTDASINPGNSGGALVNLKGELVGINTAIVAPTGANVGIGFAVPSVMVKAVLDQIVRFGEVRRGRLGATSEDITHDLAGSLGLTSTAGAIISTVEPNSPAEKAGIKPRDVITTVNGKAIRDSVDLRNKIGLMPVGETLNLGLIRNGKPITTKVTIAKPHDERGTEAETVPQLAGATVANLKTGSSRGRIEGVLVTKVDANSPAWLHGLRPGDIIIGANRKKVRSVQEFLAVLRRHEDSIMLNLLRGDFRLTLIIR</sequence>
<dbReference type="InterPro" id="IPR036034">
    <property type="entry name" value="PDZ_sf"/>
</dbReference>
<evidence type="ECO:0000256" key="1">
    <source>
        <dbReference type="ARBA" id="ARBA00004418"/>
    </source>
</evidence>
<evidence type="ECO:0000256" key="2">
    <source>
        <dbReference type="ARBA" id="ARBA00010541"/>
    </source>
</evidence>
<dbReference type="Gene3D" id="2.40.10.120">
    <property type="match status" value="1"/>
</dbReference>
<dbReference type="InterPro" id="IPR009003">
    <property type="entry name" value="Peptidase_S1_PA"/>
</dbReference>
<evidence type="ECO:0000256" key="3">
    <source>
        <dbReference type="ARBA" id="ARBA00022670"/>
    </source>
</evidence>
<dbReference type="SUPFAM" id="SSF50156">
    <property type="entry name" value="PDZ domain-like"/>
    <property type="match status" value="2"/>
</dbReference>
<comment type="similarity">
    <text evidence="2">Belongs to the peptidase S1C family.</text>
</comment>
<evidence type="ECO:0000256" key="6">
    <source>
        <dbReference type="ARBA" id="ARBA00022764"/>
    </source>
</evidence>
<feature type="domain" description="PDZ" evidence="12">
    <location>
        <begin position="280"/>
        <end position="347"/>
    </location>
</feature>
<dbReference type="EMBL" id="FOVJ01000002">
    <property type="protein sequence ID" value="SFN61255.1"/>
    <property type="molecule type" value="Genomic_DNA"/>
</dbReference>
<keyword evidence="14" id="KW-1185">Reference proteome</keyword>
<dbReference type="FunFam" id="2.40.10.10:FF:000001">
    <property type="entry name" value="Periplasmic serine protease DegS"/>
    <property type="match status" value="1"/>
</dbReference>
<dbReference type="Pfam" id="PF17820">
    <property type="entry name" value="PDZ_6"/>
    <property type="match status" value="1"/>
</dbReference>
<evidence type="ECO:0000256" key="7">
    <source>
        <dbReference type="ARBA" id="ARBA00022801"/>
    </source>
</evidence>
<dbReference type="PANTHER" id="PTHR22939">
    <property type="entry name" value="SERINE PROTEASE FAMILY S1C HTRA-RELATED"/>
    <property type="match status" value="1"/>
</dbReference>
<dbReference type="STRING" id="1266925.GCA_000619905_01168"/>
<keyword evidence="3 13" id="KW-0645">Protease</keyword>
<evidence type="ECO:0000256" key="9">
    <source>
        <dbReference type="PIRSR" id="PIRSR611782-1"/>
    </source>
</evidence>
<dbReference type="RefSeq" id="WP_074795998.1">
    <property type="nucleotide sequence ID" value="NZ_FOVJ01000002.1"/>
</dbReference>
<evidence type="ECO:0000256" key="10">
    <source>
        <dbReference type="PIRSR" id="PIRSR611782-2"/>
    </source>
</evidence>
<evidence type="ECO:0000256" key="5">
    <source>
        <dbReference type="ARBA" id="ARBA00022737"/>
    </source>
</evidence>
<dbReference type="InterPro" id="IPR041489">
    <property type="entry name" value="PDZ_6"/>
</dbReference>
<dbReference type="PANTHER" id="PTHR22939:SF129">
    <property type="entry name" value="SERINE PROTEASE HTRA2, MITOCHONDRIAL"/>
    <property type="match status" value="1"/>
</dbReference>
<feature type="active site" description="Charge relay system" evidence="9">
    <location>
        <position position="138"/>
    </location>
</feature>
<proteinExistence type="inferred from homology"/>
<feature type="domain" description="PDZ" evidence="12">
    <location>
        <begin position="353"/>
        <end position="448"/>
    </location>
</feature>
<protein>
    <submittedName>
        <fullName evidence="13">Serine protease Do/serine protease DegQ</fullName>
    </submittedName>
</protein>
<evidence type="ECO:0000256" key="11">
    <source>
        <dbReference type="SAM" id="SignalP"/>
    </source>
</evidence>